<evidence type="ECO:0000256" key="1">
    <source>
        <dbReference type="ARBA" id="ARBA00009437"/>
    </source>
</evidence>
<dbReference type="Pfam" id="PF00126">
    <property type="entry name" value="HTH_1"/>
    <property type="match status" value="1"/>
</dbReference>
<accession>A0A6C0GGQ1</accession>
<name>A0A6C0GGQ1_9BACT</name>
<dbReference type="EMBL" id="CP048222">
    <property type="protein sequence ID" value="QHT67211.1"/>
    <property type="molecule type" value="Genomic_DNA"/>
</dbReference>
<comment type="similarity">
    <text evidence="1">Belongs to the LysR transcriptional regulatory family.</text>
</comment>
<keyword evidence="3" id="KW-0238">DNA-binding</keyword>
<protein>
    <submittedName>
        <fullName evidence="6">LysR family transcriptional regulator</fullName>
    </submittedName>
</protein>
<dbReference type="PROSITE" id="PS50931">
    <property type="entry name" value="HTH_LYSR"/>
    <property type="match status" value="1"/>
</dbReference>
<keyword evidence="4" id="KW-0804">Transcription</keyword>
<dbReference type="PANTHER" id="PTHR30419:SF29">
    <property type="entry name" value="LYSR-FAMILY TRANSCRIPTIONAL REGULATOR"/>
    <property type="match status" value="1"/>
</dbReference>
<evidence type="ECO:0000313" key="7">
    <source>
        <dbReference type="Proteomes" id="UP000480178"/>
    </source>
</evidence>
<gene>
    <name evidence="6" type="ORF">GXP67_11435</name>
</gene>
<evidence type="ECO:0000256" key="4">
    <source>
        <dbReference type="ARBA" id="ARBA00023163"/>
    </source>
</evidence>
<feature type="domain" description="HTH lysR-type" evidence="5">
    <location>
        <begin position="1"/>
        <end position="58"/>
    </location>
</feature>
<dbReference type="Proteomes" id="UP000480178">
    <property type="component" value="Chromosome"/>
</dbReference>
<evidence type="ECO:0000256" key="3">
    <source>
        <dbReference type="ARBA" id="ARBA00023125"/>
    </source>
</evidence>
<dbReference type="RefSeq" id="WP_162443252.1">
    <property type="nucleotide sequence ID" value="NZ_CP048222.1"/>
</dbReference>
<proteinExistence type="inferred from homology"/>
<sequence length="309" mass="35276">MNIQQLEYMVAVDECRHFVRAAEKCCVTQPTLSMMLQKLEDELGVKIFDRSKQPIEPTPDGKEVIKRAKSILGEINRLKEFTSQLTDEVSGVVRLAVIPTLAPYIIPLFIQPLMEAYPQLNLIVKEMNTSSIIDSLKTSQVDIGLLATPLNELLLEEYPLFYEDFLAYTSTSMPTANKEYLLPSEIDISHLWLLEEGHCFRSQVLNFCELKKKEIPGNRLQYEAGSIETLINLVDTNNGVTIVPLLATLKLSKEQKNRLRQFKVPKPVREISLVVNKNFSRTKILQALKNEIMKYVPVQTEKNKLIVKI</sequence>
<dbReference type="Gene3D" id="3.40.190.10">
    <property type="entry name" value="Periplasmic binding protein-like II"/>
    <property type="match status" value="2"/>
</dbReference>
<dbReference type="GO" id="GO:0003677">
    <property type="term" value="F:DNA binding"/>
    <property type="evidence" value="ECO:0007669"/>
    <property type="project" value="UniProtKB-KW"/>
</dbReference>
<dbReference type="AlphaFoldDB" id="A0A6C0GGQ1"/>
<keyword evidence="7" id="KW-1185">Reference proteome</keyword>
<dbReference type="GO" id="GO:0005829">
    <property type="term" value="C:cytosol"/>
    <property type="evidence" value="ECO:0007669"/>
    <property type="project" value="TreeGrafter"/>
</dbReference>
<evidence type="ECO:0000313" key="6">
    <source>
        <dbReference type="EMBL" id="QHT67211.1"/>
    </source>
</evidence>
<dbReference type="CDD" id="cd08411">
    <property type="entry name" value="PBP2_OxyR"/>
    <property type="match status" value="1"/>
</dbReference>
<evidence type="ECO:0000259" key="5">
    <source>
        <dbReference type="PROSITE" id="PS50931"/>
    </source>
</evidence>
<dbReference type="GO" id="GO:0003700">
    <property type="term" value="F:DNA-binding transcription factor activity"/>
    <property type="evidence" value="ECO:0007669"/>
    <property type="project" value="InterPro"/>
</dbReference>
<dbReference type="PANTHER" id="PTHR30419">
    <property type="entry name" value="HTH-TYPE TRANSCRIPTIONAL REGULATOR YBHD"/>
    <property type="match status" value="1"/>
</dbReference>
<dbReference type="FunFam" id="1.10.10.10:FF:000001">
    <property type="entry name" value="LysR family transcriptional regulator"/>
    <property type="match status" value="1"/>
</dbReference>
<dbReference type="SUPFAM" id="SSF53850">
    <property type="entry name" value="Periplasmic binding protein-like II"/>
    <property type="match status" value="1"/>
</dbReference>
<keyword evidence="2" id="KW-0805">Transcription regulation</keyword>
<dbReference type="Pfam" id="PF03466">
    <property type="entry name" value="LysR_substrate"/>
    <property type="match status" value="1"/>
</dbReference>
<dbReference type="SUPFAM" id="SSF46785">
    <property type="entry name" value="Winged helix' DNA-binding domain"/>
    <property type="match status" value="1"/>
</dbReference>
<dbReference type="KEGG" id="rhoz:GXP67_11435"/>
<dbReference type="InterPro" id="IPR036388">
    <property type="entry name" value="WH-like_DNA-bd_sf"/>
</dbReference>
<evidence type="ECO:0000256" key="2">
    <source>
        <dbReference type="ARBA" id="ARBA00023015"/>
    </source>
</evidence>
<dbReference type="Gene3D" id="1.10.10.10">
    <property type="entry name" value="Winged helix-like DNA-binding domain superfamily/Winged helix DNA-binding domain"/>
    <property type="match status" value="1"/>
</dbReference>
<dbReference type="InterPro" id="IPR036390">
    <property type="entry name" value="WH_DNA-bd_sf"/>
</dbReference>
<dbReference type="PRINTS" id="PR00039">
    <property type="entry name" value="HTHLYSR"/>
</dbReference>
<reference evidence="6 7" key="1">
    <citation type="submission" date="2020-01" db="EMBL/GenBank/DDBJ databases">
        <authorList>
            <person name="Kim M.K."/>
        </authorList>
    </citation>
    <scope>NUCLEOTIDE SEQUENCE [LARGE SCALE GENOMIC DNA]</scope>
    <source>
        <strain evidence="6 7">172606-1</strain>
    </source>
</reference>
<dbReference type="InterPro" id="IPR050950">
    <property type="entry name" value="HTH-type_LysR_regulators"/>
</dbReference>
<dbReference type="InterPro" id="IPR000847">
    <property type="entry name" value="LysR_HTH_N"/>
</dbReference>
<organism evidence="6 7">
    <name type="scientific">Rhodocytophaga rosea</name>
    <dbReference type="NCBI Taxonomy" id="2704465"/>
    <lineage>
        <taxon>Bacteria</taxon>
        <taxon>Pseudomonadati</taxon>
        <taxon>Bacteroidota</taxon>
        <taxon>Cytophagia</taxon>
        <taxon>Cytophagales</taxon>
        <taxon>Rhodocytophagaceae</taxon>
        <taxon>Rhodocytophaga</taxon>
    </lineage>
</organism>
<dbReference type="InterPro" id="IPR005119">
    <property type="entry name" value="LysR_subst-bd"/>
</dbReference>